<feature type="region of interest" description="Disordered" evidence="4">
    <location>
        <begin position="1"/>
        <end position="38"/>
    </location>
</feature>
<dbReference type="PROSITE" id="PS00211">
    <property type="entry name" value="ABC_TRANSPORTER_1"/>
    <property type="match status" value="1"/>
</dbReference>
<organism evidence="6 7">
    <name type="scientific">Myceligenerans xiligouense</name>
    <dbReference type="NCBI Taxonomy" id="253184"/>
    <lineage>
        <taxon>Bacteria</taxon>
        <taxon>Bacillati</taxon>
        <taxon>Actinomycetota</taxon>
        <taxon>Actinomycetes</taxon>
        <taxon>Micrococcales</taxon>
        <taxon>Promicromonosporaceae</taxon>
        <taxon>Myceligenerans</taxon>
    </lineage>
</organism>
<dbReference type="Proteomes" id="UP000280501">
    <property type="component" value="Unassembled WGS sequence"/>
</dbReference>
<dbReference type="SMART" id="SM00382">
    <property type="entry name" value="AAA"/>
    <property type="match status" value="1"/>
</dbReference>
<dbReference type="InterPro" id="IPR003593">
    <property type="entry name" value="AAA+_ATPase"/>
</dbReference>
<dbReference type="InterPro" id="IPR027417">
    <property type="entry name" value="P-loop_NTPase"/>
</dbReference>
<name>A0A3N4ZNQ8_9MICO</name>
<evidence type="ECO:0000256" key="2">
    <source>
        <dbReference type="ARBA" id="ARBA00022741"/>
    </source>
</evidence>
<keyword evidence="3 6" id="KW-0067">ATP-binding</keyword>
<evidence type="ECO:0000256" key="1">
    <source>
        <dbReference type="ARBA" id="ARBA00022448"/>
    </source>
</evidence>
<accession>A0A3N4ZNQ8</accession>
<evidence type="ECO:0000256" key="3">
    <source>
        <dbReference type="ARBA" id="ARBA00022840"/>
    </source>
</evidence>
<dbReference type="PROSITE" id="PS50893">
    <property type="entry name" value="ABC_TRANSPORTER_2"/>
    <property type="match status" value="1"/>
</dbReference>
<dbReference type="Gene3D" id="3.40.50.300">
    <property type="entry name" value="P-loop containing nucleotide triphosphate hydrolases"/>
    <property type="match status" value="1"/>
</dbReference>
<dbReference type="InterPro" id="IPR017871">
    <property type="entry name" value="ABC_transporter-like_CS"/>
</dbReference>
<sequence>MGGEPGTTLRRSRDDATAGAARTRTMPDDGPGGSGAPALEVRGLSLTIGGARILTGVDLRVTPGELLGVIGPNGAGKTTLFNLISGIHRPTAGQVLLDGADVTGATVAARSRAGLGRTFQTSSLFPRLSVMENVRLATQRRRGGSLSVLSFPRRDDAASAEAVEHLVTVGLAQRSGVAAGDLSHGDKRKLEIAVLLAMGSSVVLLDEPMAGLGTADVPGLVRVIRDLKATGRTVLMVEHHMDVVLGLADRVAVMHHGELLICDTPERVMADETVRTAYLGDLA</sequence>
<keyword evidence="7" id="KW-1185">Reference proteome</keyword>
<feature type="domain" description="ABC transporter" evidence="5">
    <location>
        <begin position="39"/>
        <end position="281"/>
    </location>
</feature>
<dbReference type="EMBL" id="RKQZ01000001">
    <property type="protein sequence ID" value="RPF22575.1"/>
    <property type="molecule type" value="Genomic_DNA"/>
</dbReference>
<dbReference type="Pfam" id="PF00005">
    <property type="entry name" value="ABC_tran"/>
    <property type="match status" value="1"/>
</dbReference>
<keyword evidence="2" id="KW-0547">Nucleotide-binding</keyword>
<dbReference type="GO" id="GO:0005524">
    <property type="term" value="F:ATP binding"/>
    <property type="evidence" value="ECO:0007669"/>
    <property type="project" value="UniProtKB-KW"/>
</dbReference>
<dbReference type="GO" id="GO:0005886">
    <property type="term" value="C:plasma membrane"/>
    <property type="evidence" value="ECO:0007669"/>
    <property type="project" value="TreeGrafter"/>
</dbReference>
<proteinExistence type="predicted"/>
<gene>
    <name evidence="6" type="ORF">EDD34_3242</name>
</gene>
<dbReference type="AlphaFoldDB" id="A0A3N4ZNQ8"/>
<dbReference type="CDD" id="cd03219">
    <property type="entry name" value="ABC_Mj1267_LivG_branched"/>
    <property type="match status" value="1"/>
</dbReference>
<dbReference type="SUPFAM" id="SSF52540">
    <property type="entry name" value="P-loop containing nucleoside triphosphate hydrolases"/>
    <property type="match status" value="1"/>
</dbReference>
<protein>
    <submittedName>
        <fullName evidence="6">Amino acid/amide ABC transporter ATP-binding protein 1 (HAAT family)</fullName>
    </submittedName>
</protein>
<dbReference type="PANTHER" id="PTHR45772:SF3">
    <property type="entry name" value="ABC TRANSPORTER ATP-BINDING PROTEIN"/>
    <property type="match status" value="1"/>
</dbReference>
<keyword evidence="1" id="KW-0813">Transport</keyword>
<evidence type="ECO:0000313" key="7">
    <source>
        <dbReference type="Proteomes" id="UP000280501"/>
    </source>
</evidence>
<dbReference type="InterPro" id="IPR051120">
    <property type="entry name" value="ABC_AA/LPS_Transport"/>
</dbReference>
<evidence type="ECO:0000259" key="5">
    <source>
        <dbReference type="PROSITE" id="PS50893"/>
    </source>
</evidence>
<dbReference type="PANTHER" id="PTHR45772">
    <property type="entry name" value="CONSERVED COMPONENT OF ABC TRANSPORTER FOR NATURAL AMINO ACIDS-RELATED"/>
    <property type="match status" value="1"/>
</dbReference>
<evidence type="ECO:0000256" key="4">
    <source>
        <dbReference type="SAM" id="MobiDB-lite"/>
    </source>
</evidence>
<evidence type="ECO:0000313" key="6">
    <source>
        <dbReference type="EMBL" id="RPF22575.1"/>
    </source>
</evidence>
<dbReference type="GO" id="GO:0016887">
    <property type="term" value="F:ATP hydrolysis activity"/>
    <property type="evidence" value="ECO:0007669"/>
    <property type="project" value="InterPro"/>
</dbReference>
<dbReference type="InterPro" id="IPR003439">
    <property type="entry name" value="ABC_transporter-like_ATP-bd"/>
</dbReference>
<reference evidence="6 7" key="1">
    <citation type="submission" date="2018-11" db="EMBL/GenBank/DDBJ databases">
        <title>Sequencing the genomes of 1000 actinobacteria strains.</title>
        <authorList>
            <person name="Klenk H.-P."/>
        </authorList>
    </citation>
    <scope>NUCLEOTIDE SEQUENCE [LARGE SCALE GENOMIC DNA]</scope>
    <source>
        <strain evidence="6 7">DSM 15700</strain>
    </source>
</reference>
<comment type="caution">
    <text evidence="6">The sequence shown here is derived from an EMBL/GenBank/DDBJ whole genome shotgun (WGS) entry which is preliminary data.</text>
</comment>